<evidence type="ECO:0000256" key="2">
    <source>
        <dbReference type="SAM" id="MobiDB-lite"/>
    </source>
</evidence>
<keyword evidence="5" id="KW-1185">Reference proteome</keyword>
<keyword evidence="1" id="KW-0479">Metal-binding</keyword>
<dbReference type="EMBL" id="CM026429">
    <property type="protein sequence ID" value="KAG0564748.1"/>
    <property type="molecule type" value="Genomic_DNA"/>
</dbReference>
<dbReference type="PANTHER" id="PTHR22814:SF336">
    <property type="entry name" value="HEAVY METAL-ASSOCIATED ISOPRENYLATED PLANT PROTEIN 23"/>
    <property type="match status" value="1"/>
</dbReference>
<feature type="domain" description="HMA" evidence="3">
    <location>
        <begin position="131"/>
        <end position="194"/>
    </location>
</feature>
<gene>
    <name evidence="4" type="ORF">KC19_8G136400</name>
</gene>
<dbReference type="AlphaFoldDB" id="A0A8T0H3S5"/>
<protein>
    <recommendedName>
        <fullName evidence="3">HMA domain-containing protein</fullName>
    </recommendedName>
</protein>
<dbReference type="InterPro" id="IPR006121">
    <property type="entry name" value="HMA_dom"/>
</dbReference>
<dbReference type="Gene3D" id="3.30.70.100">
    <property type="match status" value="1"/>
</dbReference>
<dbReference type="SUPFAM" id="SSF55008">
    <property type="entry name" value="HMA, heavy metal-associated domain"/>
    <property type="match status" value="1"/>
</dbReference>
<proteinExistence type="predicted"/>
<evidence type="ECO:0000259" key="3">
    <source>
        <dbReference type="PROSITE" id="PS50846"/>
    </source>
</evidence>
<accession>A0A8T0H3S5</accession>
<dbReference type="PANTHER" id="PTHR22814">
    <property type="entry name" value="COPPER TRANSPORT PROTEIN ATOX1-RELATED"/>
    <property type="match status" value="1"/>
</dbReference>
<evidence type="ECO:0000256" key="1">
    <source>
        <dbReference type="ARBA" id="ARBA00022723"/>
    </source>
</evidence>
<evidence type="ECO:0000313" key="4">
    <source>
        <dbReference type="EMBL" id="KAG0564748.1"/>
    </source>
</evidence>
<dbReference type="PROSITE" id="PS50846">
    <property type="entry name" value="HMA_2"/>
    <property type="match status" value="1"/>
</dbReference>
<reference evidence="4" key="1">
    <citation type="submission" date="2020-06" db="EMBL/GenBank/DDBJ databases">
        <title>WGS assembly of Ceratodon purpureus strain R40.</title>
        <authorList>
            <person name="Carey S.B."/>
            <person name="Jenkins J."/>
            <person name="Shu S."/>
            <person name="Lovell J.T."/>
            <person name="Sreedasyam A."/>
            <person name="Maumus F."/>
            <person name="Tiley G.P."/>
            <person name="Fernandez-Pozo N."/>
            <person name="Barry K."/>
            <person name="Chen C."/>
            <person name="Wang M."/>
            <person name="Lipzen A."/>
            <person name="Daum C."/>
            <person name="Saski C.A."/>
            <person name="Payton A.C."/>
            <person name="Mcbreen J.C."/>
            <person name="Conrad R.E."/>
            <person name="Kollar L.M."/>
            <person name="Olsson S."/>
            <person name="Huttunen S."/>
            <person name="Landis J.B."/>
            <person name="Wickett N.J."/>
            <person name="Johnson M.G."/>
            <person name="Rensing S.A."/>
            <person name="Grimwood J."/>
            <person name="Schmutz J."/>
            <person name="Mcdaniel S.F."/>
        </authorList>
    </citation>
    <scope>NUCLEOTIDE SEQUENCE</scope>
    <source>
        <strain evidence="4">R40</strain>
    </source>
</reference>
<name>A0A8T0H3S5_CERPU</name>
<evidence type="ECO:0000313" key="5">
    <source>
        <dbReference type="Proteomes" id="UP000822688"/>
    </source>
</evidence>
<organism evidence="4 5">
    <name type="scientific">Ceratodon purpureus</name>
    <name type="common">Fire moss</name>
    <name type="synonym">Dicranum purpureum</name>
    <dbReference type="NCBI Taxonomy" id="3225"/>
    <lineage>
        <taxon>Eukaryota</taxon>
        <taxon>Viridiplantae</taxon>
        <taxon>Streptophyta</taxon>
        <taxon>Embryophyta</taxon>
        <taxon>Bryophyta</taxon>
        <taxon>Bryophytina</taxon>
        <taxon>Bryopsida</taxon>
        <taxon>Dicranidae</taxon>
        <taxon>Pseudoditrichales</taxon>
        <taxon>Ditrichaceae</taxon>
        <taxon>Ceratodon</taxon>
    </lineage>
</organism>
<comment type="caution">
    <text evidence="4">The sequence shown here is derived from an EMBL/GenBank/DDBJ whole genome shotgun (WGS) entry which is preliminary data.</text>
</comment>
<dbReference type="Proteomes" id="UP000822688">
    <property type="component" value="Chromosome 8"/>
</dbReference>
<dbReference type="InterPro" id="IPR036163">
    <property type="entry name" value="HMA_dom_sf"/>
</dbReference>
<dbReference type="Pfam" id="PF00403">
    <property type="entry name" value="HMA"/>
    <property type="match status" value="1"/>
</dbReference>
<feature type="region of interest" description="Disordered" evidence="2">
    <location>
        <begin position="98"/>
        <end position="118"/>
    </location>
</feature>
<dbReference type="GO" id="GO:0046872">
    <property type="term" value="F:metal ion binding"/>
    <property type="evidence" value="ECO:0007669"/>
    <property type="project" value="UniProtKB-KW"/>
</dbReference>
<feature type="region of interest" description="Disordered" evidence="2">
    <location>
        <begin position="214"/>
        <end position="238"/>
    </location>
</feature>
<sequence length="245" mass="27813">MMTMTELFYGPIEPTWIVHPQYPVFKRPNGHINSENPYLIYPDEAFAHRRNPYMQRSALPYTTVAHDGTQVRPGHGAMHPYQAQYFVQGANGANALNFNANHGGSNGNRNQKHGQSPARAGVLQPRNAMIIQTVHFMVPLCCDKCEDTVKEQLLDLEDVQRVSCDQWKQKVTVTSAIAPERLLKRLQKIKKRTIFWPHQQSGAIKVFNGNQVKGNQAHHHHNQKVNDSENLVGSDDENSFLQLEV</sequence>